<feature type="binding site" evidence="11">
    <location>
        <position position="529"/>
    </location>
    <ligand>
        <name>Zn(2+)</name>
        <dbReference type="ChEBI" id="CHEBI:29105"/>
        <label>2</label>
    </ligand>
</feature>
<dbReference type="InterPro" id="IPR001965">
    <property type="entry name" value="Znf_PHD"/>
</dbReference>
<dbReference type="GO" id="GO:0008270">
    <property type="term" value="F:zinc ion binding"/>
    <property type="evidence" value="ECO:0007669"/>
    <property type="project" value="UniProtKB-KW"/>
</dbReference>
<dbReference type="InterPro" id="IPR011011">
    <property type="entry name" value="Znf_FYVE_PHD"/>
</dbReference>
<dbReference type="SUPFAM" id="SSF57903">
    <property type="entry name" value="FYVE/PHD zinc finger"/>
    <property type="match status" value="1"/>
</dbReference>
<evidence type="ECO:0000256" key="11">
    <source>
        <dbReference type="PIRSR" id="PIRSR628651-51"/>
    </source>
</evidence>
<gene>
    <name evidence="15" type="ORF">AC578_5114</name>
</gene>
<dbReference type="SUPFAM" id="SSF56112">
    <property type="entry name" value="Protein kinase-like (PK-like)"/>
    <property type="match status" value="1"/>
</dbReference>
<dbReference type="PROSITE" id="PS01359">
    <property type="entry name" value="ZF_PHD_1"/>
    <property type="match status" value="1"/>
</dbReference>
<keyword evidence="9" id="KW-0539">Nucleus</keyword>
<keyword evidence="6 11" id="KW-0862">Zinc</keyword>
<proteinExistence type="inferred from homology"/>
<dbReference type="EMBL" id="LFZN01000231">
    <property type="protein sequence ID" value="KXS95139.1"/>
    <property type="molecule type" value="Genomic_DNA"/>
</dbReference>
<accession>A0A139GYA2</accession>
<feature type="binding site" evidence="11">
    <location>
        <position position="488"/>
    </location>
    <ligand>
        <name>Zn(2+)</name>
        <dbReference type="ChEBI" id="CHEBI:29105"/>
        <label>1</label>
    </ligand>
</feature>
<feature type="binding site" evidence="11">
    <location>
        <position position="512"/>
    </location>
    <ligand>
        <name>Zn(2+)</name>
        <dbReference type="ChEBI" id="CHEBI:29105"/>
        <label>1</label>
    </ligand>
</feature>
<feature type="domain" description="PHD-type" evidence="14">
    <location>
        <begin position="485"/>
        <end position="535"/>
    </location>
</feature>
<evidence type="ECO:0000256" key="12">
    <source>
        <dbReference type="PROSITE-ProRule" id="PRU00146"/>
    </source>
</evidence>
<feature type="compositionally biased region" description="Basic and acidic residues" evidence="13">
    <location>
        <begin position="412"/>
        <end position="425"/>
    </location>
</feature>
<evidence type="ECO:0000256" key="4">
    <source>
        <dbReference type="ARBA" id="ARBA00022723"/>
    </source>
</evidence>
<dbReference type="InterPro" id="IPR019786">
    <property type="entry name" value="Zinc_finger_PHD-type_CS"/>
</dbReference>
<keyword evidence="16" id="KW-1185">Reference proteome</keyword>
<feature type="binding site" evidence="11">
    <location>
        <position position="506"/>
    </location>
    <ligand>
        <name>Zn(2+)</name>
        <dbReference type="ChEBI" id="CHEBI:29105"/>
        <label>2</label>
    </ligand>
</feature>
<feature type="site" description="Histone H3K4me3 binding" evidence="10">
    <location>
        <position position="502"/>
    </location>
</feature>
<evidence type="ECO:0000256" key="7">
    <source>
        <dbReference type="ARBA" id="ARBA00023015"/>
    </source>
</evidence>
<feature type="compositionally biased region" description="Acidic residues" evidence="13">
    <location>
        <begin position="470"/>
        <end position="482"/>
    </location>
</feature>
<evidence type="ECO:0000313" key="15">
    <source>
        <dbReference type="EMBL" id="KXS95139.1"/>
    </source>
</evidence>
<dbReference type="GO" id="GO:0000785">
    <property type="term" value="C:chromatin"/>
    <property type="evidence" value="ECO:0007669"/>
    <property type="project" value="UniProtKB-ARBA"/>
</dbReference>
<feature type="site" description="Histone H3K4me3 binding" evidence="10">
    <location>
        <position position="498"/>
    </location>
</feature>
<dbReference type="InterPro" id="IPR028651">
    <property type="entry name" value="ING_fam"/>
</dbReference>
<protein>
    <recommendedName>
        <fullName evidence="14">PHD-type domain-containing protein</fullName>
    </recommendedName>
</protein>
<evidence type="ECO:0000256" key="2">
    <source>
        <dbReference type="ARBA" id="ARBA00010210"/>
    </source>
</evidence>
<dbReference type="CDD" id="cd15505">
    <property type="entry name" value="PHD_ING"/>
    <property type="match status" value="1"/>
</dbReference>
<dbReference type="InterPro" id="IPR013083">
    <property type="entry name" value="Znf_RING/FYVE/PHD"/>
</dbReference>
<keyword evidence="5 12" id="KW-0863">Zinc-finger</keyword>
<dbReference type="InterPro" id="IPR011009">
    <property type="entry name" value="Kinase-like_dom_sf"/>
</dbReference>
<evidence type="ECO:0000256" key="8">
    <source>
        <dbReference type="ARBA" id="ARBA00023163"/>
    </source>
</evidence>
<evidence type="ECO:0000256" key="1">
    <source>
        <dbReference type="ARBA" id="ARBA00004123"/>
    </source>
</evidence>
<dbReference type="Gene3D" id="1.10.510.10">
    <property type="entry name" value="Transferase(Phosphotransferase) domain 1"/>
    <property type="match status" value="1"/>
</dbReference>
<evidence type="ECO:0000256" key="5">
    <source>
        <dbReference type="ARBA" id="ARBA00022771"/>
    </source>
</evidence>
<feature type="compositionally biased region" description="Acidic residues" evidence="13">
    <location>
        <begin position="80"/>
        <end position="92"/>
    </location>
</feature>
<name>A0A139GYA2_9PEZI</name>
<feature type="site" description="Histone H3K4me3 binding" evidence="10">
    <location>
        <position position="510"/>
    </location>
</feature>
<evidence type="ECO:0000259" key="14">
    <source>
        <dbReference type="PROSITE" id="PS50016"/>
    </source>
</evidence>
<dbReference type="AlphaFoldDB" id="A0A139GYA2"/>
<dbReference type="Proteomes" id="UP000070133">
    <property type="component" value="Unassembled WGS sequence"/>
</dbReference>
<evidence type="ECO:0000256" key="9">
    <source>
        <dbReference type="ARBA" id="ARBA00023242"/>
    </source>
</evidence>
<dbReference type="OrthoDB" id="4062651at2759"/>
<dbReference type="PANTHER" id="PTHR10333:SF103">
    <property type="entry name" value="INHIBITOR OF GROWTH PROTEIN 3"/>
    <property type="match status" value="1"/>
</dbReference>
<keyword evidence="7" id="KW-0805">Transcription regulation</keyword>
<feature type="compositionally biased region" description="Basic and acidic residues" evidence="13">
    <location>
        <begin position="444"/>
        <end position="453"/>
    </location>
</feature>
<dbReference type="PROSITE" id="PS50016">
    <property type="entry name" value="ZF_PHD_2"/>
    <property type="match status" value="1"/>
</dbReference>
<feature type="site" description="Histone H3K4me3 binding" evidence="10">
    <location>
        <position position="487"/>
    </location>
</feature>
<dbReference type="GO" id="GO:0005634">
    <property type="term" value="C:nucleus"/>
    <property type="evidence" value="ECO:0007669"/>
    <property type="project" value="UniProtKB-SubCell"/>
</dbReference>
<dbReference type="Gene3D" id="3.30.40.10">
    <property type="entry name" value="Zinc/RING finger domain, C3HC4 (zinc finger)"/>
    <property type="match status" value="1"/>
</dbReference>
<feature type="binding site" evidence="11">
    <location>
        <position position="515"/>
    </location>
    <ligand>
        <name>Zn(2+)</name>
        <dbReference type="ChEBI" id="CHEBI:29105"/>
        <label>1</label>
    </ligand>
</feature>
<feature type="compositionally biased region" description="Acidic residues" evidence="13">
    <location>
        <begin position="394"/>
        <end position="411"/>
    </location>
</feature>
<dbReference type="InterPro" id="IPR019787">
    <property type="entry name" value="Znf_PHD-finger"/>
</dbReference>
<comment type="subcellular location">
    <subcellularLocation>
        <location evidence="1">Nucleus</location>
    </subcellularLocation>
</comment>
<keyword evidence="4 11" id="KW-0479">Metal-binding</keyword>
<keyword evidence="8" id="KW-0804">Transcription</keyword>
<feature type="binding site" evidence="11">
    <location>
        <position position="490"/>
    </location>
    <ligand>
        <name>Zn(2+)</name>
        <dbReference type="ChEBI" id="CHEBI:29105"/>
        <label>1</label>
    </ligand>
</feature>
<feature type="region of interest" description="Disordered" evidence="13">
    <location>
        <begin position="78"/>
        <end position="111"/>
    </location>
</feature>
<comment type="similarity">
    <text evidence="2">Belongs to the ING family.</text>
</comment>
<comment type="caution">
    <text evidence="15">The sequence shown here is derived from an EMBL/GenBank/DDBJ whole genome shotgun (WGS) entry which is preliminary data.</text>
</comment>
<feature type="region of interest" description="Disordered" evidence="13">
    <location>
        <begin position="379"/>
        <end position="485"/>
    </location>
</feature>
<feature type="binding site" evidence="11">
    <location>
        <position position="501"/>
    </location>
    <ligand>
        <name>Zn(2+)</name>
        <dbReference type="ChEBI" id="CHEBI:29105"/>
        <label>2</label>
    </ligand>
</feature>
<evidence type="ECO:0000256" key="13">
    <source>
        <dbReference type="SAM" id="MobiDB-lite"/>
    </source>
</evidence>
<evidence type="ECO:0000256" key="10">
    <source>
        <dbReference type="PIRSR" id="PIRSR628651-50"/>
    </source>
</evidence>
<dbReference type="STRING" id="321146.A0A139GYA2"/>
<feature type="binding site" evidence="11">
    <location>
        <position position="532"/>
    </location>
    <ligand>
        <name>Zn(2+)</name>
        <dbReference type="ChEBI" id="CHEBI:29105"/>
        <label>2</label>
    </ligand>
</feature>
<evidence type="ECO:0000313" key="16">
    <source>
        <dbReference type="Proteomes" id="UP000070133"/>
    </source>
</evidence>
<reference evidence="15 16" key="1">
    <citation type="submission" date="2015-07" db="EMBL/GenBank/DDBJ databases">
        <title>Comparative genomics of the Sigatoka disease complex on banana suggests a link between parallel evolutionary changes in Pseudocercospora fijiensis and Pseudocercospora eumusae and increased virulence on the banana host.</title>
        <authorList>
            <person name="Chang T.-C."/>
            <person name="Salvucci A."/>
            <person name="Crous P.W."/>
            <person name="Stergiopoulos I."/>
        </authorList>
    </citation>
    <scope>NUCLEOTIDE SEQUENCE [LARGE SCALE GENOMIC DNA]</scope>
    <source>
        <strain evidence="15 16">CBS 114824</strain>
    </source>
</reference>
<dbReference type="SMART" id="SM00249">
    <property type="entry name" value="PHD"/>
    <property type="match status" value="1"/>
</dbReference>
<keyword evidence="3" id="KW-0341">Growth regulation</keyword>
<sequence>MVKLPQYHILSFVCDNEGGCALTALVHGVRFHVIVDPADLKDRSKAGKKIRRQYQQLLQQVKDESQEDYGCHATAPLFVQEDEHEDGDESDDKDSGISMSESSEEDVDLSPQSTVQLQKFVLKPLADVLSTKAPKPKSKSKQRSVQDWYHCATHFYHLYLSNGKLLAQEDEETNDTKEHIDNTIPVIKLPKYIQKLEIPWFSASGITVLDESEGPDPVPLHPTLVKADGREYFLKTVDAAQPGPTKRELQVMKKIEDEGIHNEIRVPLLRGLVHFDGDHDSKMMGFLMDAIAEPTPLTKMLDSDVSQEKRTKWADDSARMVDLLHQHDIVWGDAKGDNFMVDNNDDLWIIDFGGSYTEGWVDPELKDSEEGDIQGLNKVVNGLHDPDENTIQYGEEEEHGNDGTAEEDKGEDEEKKSRNQSDRKQLHGVKRKHESDLNDDEDGPSAKERRMPKDNAGANRGHDQKPNEQEMNDADAEDDEANGEPLYCYCNKPEGGRMLACDDERCKKQWFHFGCVGIEEAPKEGKWYCDDCLIADEWRSNHGDTGRHAPKSS</sequence>
<organism evidence="15 16">
    <name type="scientific">Pseudocercospora eumusae</name>
    <dbReference type="NCBI Taxonomy" id="321146"/>
    <lineage>
        <taxon>Eukaryota</taxon>
        <taxon>Fungi</taxon>
        <taxon>Dikarya</taxon>
        <taxon>Ascomycota</taxon>
        <taxon>Pezizomycotina</taxon>
        <taxon>Dothideomycetes</taxon>
        <taxon>Dothideomycetidae</taxon>
        <taxon>Mycosphaerellales</taxon>
        <taxon>Mycosphaerellaceae</taxon>
        <taxon>Pseudocercospora</taxon>
    </lineage>
</organism>
<dbReference type="PANTHER" id="PTHR10333">
    <property type="entry name" value="INHIBITOR OF GROWTH PROTEIN"/>
    <property type="match status" value="1"/>
</dbReference>
<evidence type="ECO:0000256" key="6">
    <source>
        <dbReference type="ARBA" id="ARBA00022833"/>
    </source>
</evidence>
<evidence type="ECO:0000256" key="3">
    <source>
        <dbReference type="ARBA" id="ARBA00022604"/>
    </source>
</evidence>